<proteinExistence type="predicted"/>
<dbReference type="EMBL" id="LAZR01058677">
    <property type="protein sequence ID" value="KKK69380.1"/>
    <property type="molecule type" value="Genomic_DNA"/>
</dbReference>
<name>A0A0F8Y6Y9_9ZZZZ</name>
<protein>
    <recommendedName>
        <fullName evidence="3">DUF1631 domain-containing protein</fullName>
    </recommendedName>
</protein>
<evidence type="ECO:0008006" key="3">
    <source>
        <dbReference type="Google" id="ProtNLM"/>
    </source>
</evidence>
<dbReference type="InterPro" id="IPR012434">
    <property type="entry name" value="DUF1631"/>
</dbReference>
<sequence length="379" mass="41696">FIDVCKTLDLDIKAKLVLFKLFERYVTGALAGVYARCNETLADGGILPNLGLGKRADQRTHSTTGQSTNNTPSTEQQPSQSSDVFADLQNLLQRQPQANATAVSGLVAPGQAPQIPRDTLMQLLQAVQKSLVPQMESQQQAAMQGVRPQQLDIQQTLSALLSTKMPEKPMSIGQVDDDAINLVAMLFQFILDDRNLAAPMKALISRLQIPIIKVSMLDKSFFSKGGHPARKLLNEIANASLGWVPGNNIDRDPLYSKVSSVVNKIQHDYDGDADLFHEALADFIAFLEMDKRRIGLVEQRTINAEDGKAKSELARTKVQTALNDKVAGLSLPKVVITLLEEAWSNVLFLICLKDGDDEKNWHDALQVVDDLLWSVAPMD</sequence>
<reference evidence="2" key="1">
    <citation type="journal article" date="2015" name="Nature">
        <title>Complex archaea that bridge the gap between prokaryotes and eukaryotes.</title>
        <authorList>
            <person name="Spang A."/>
            <person name="Saw J.H."/>
            <person name="Jorgensen S.L."/>
            <person name="Zaremba-Niedzwiedzka K."/>
            <person name="Martijn J."/>
            <person name="Lind A.E."/>
            <person name="van Eijk R."/>
            <person name="Schleper C."/>
            <person name="Guy L."/>
            <person name="Ettema T.J."/>
        </authorList>
    </citation>
    <scope>NUCLEOTIDE SEQUENCE</scope>
</reference>
<feature type="non-terminal residue" evidence="2">
    <location>
        <position position="379"/>
    </location>
</feature>
<dbReference type="AlphaFoldDB" id="A0A0F8Y6Y9"/>
<organism evidence="2">
    <name type="scientific">marine sediment metagenome</name>
    <dbReference type="NCBI Taxonomy" id="412755"/>
    <lineage>
        <taxon>unclassified sequences</taxon>
        <taxon>metagenomes</taxon>
        <taxon>ecological metagenomes</taxon>
    </lineage>
</organism>
<accession>A0A0F8Y6Y9</accession>
<comment type="caution">
    <text evidence="2">The sequence shown here is derived from an EMBL/GenBank/DDBJ whole genome shotgun (WGS) entry which is preliminary data.</text>
</comment>
<feature type="region of interest" description="Disordered" evidence="1">
    <location>
        <begin position="56"/>
        <end position="82"/>
    </location>
</feature>
<evidence type="ECO:0000256" key="1">
    <source>
        <dbReference type="SAM" id="MobiDB-lite"/>
    </source>
</evidence>
<gene>
    <name evidence="2" type="ORF">LCGC14_2934620</name>
</gene>
<dbReference type="Pfam" id="PF07793">
    <property type="entry name" value="DUF1631"/>
    <property type="match status" value="1"/>
</dbReference>
<feature type="compositionally biased region" description="Low complexity" evidence="1">
    <location>
        <begin position="71"/>
        <end position="82"/>
    </location>
</feature>
<feature type="non-terminal residue" evidence="2">
    <location>
        <position position="1"/>
    </location>
</feature>
<feature type="compositionally biased region" description="Polar residues" evidence="1">
    <location>
        <begin position="61"/>
        <end position="70"/>
    </location>
</feature>
<evidence type="ECO:0000313" key="2">
    <source>
        <dbReference type="EMBL" id="KKK69380.1"/>
    </source>
</evidence>